<dbReference type="EMBL" id="JANJYI010000005">
    <property type="protein sequence ID" value="KAK2649785.1"/>
    <property type="molecule type" value="Genomic_DNA"/>
</dbReference>
<evidence type="ECO:0000256" key="4">
    <source>
        <dbReference type="ARBA" id="ARBA00022694"/>
    </source>
</evidence>
<dbReference type="GO" id="GO:0005737">
    <property type="term" value="C:cytoplasm"/>
    <property type="evidence" value="ECO:0007669"/>
    <property type="project" value="UniProtKB-SubCell"/>
</dbReference>
<dbReference type="Proteomes" id="UP001280121">
    <property type="component" value="Unassembled WGS sequence"/>
</dbReference>
<name>A0AAD9X1B5_9ROSI</name>
<sequence length="1398" mass="155015">MDKIHSEWLLHSSQYLGEISALCFLHLPSHFHSLPYLLAGSGSQVLLYDLESAKLKKSFQVFEGIRLHGIICNEPGPGSGSVSTTAAFKVGLYGEKKVKLFDLTFDLSRKSQNQPEVHVNLSFVQSLPRFSHWVFDVSFLKDCEGSHCLAIGCSDNSIRVWDISNSTVILQVQSPEKCLLYSMRLWGDNLEALRIASGTIYNEIIVWKVDSQYGAPLFTGEEDHTNMCSSASECVKVHHLQYKAVNMFRLIGHEGSIFRIEWSSSGSKLVSVSDDRSARIWAVDAEQKASDSIEVVSSVLYGHNARVWDCCLTDSIIITAGEDCTCRVWGTDGKQLKMIKEHVGRGIWRCLYDPISSLLVTAGFDSAIKVHELCASLSKSLQAHPEAKGFNDRIEVFNVKIPNLSESTVFMDSKSEYVRCLCFTRKDSLYVATNHGYLYHAKLSNTSSVKWTKLVQVSEGVPVICMDLLSNNVSEDPCGIDDWVALGDGKGNMTVVGVVGDGSPELGFTFTWSAGIERQLLGTYWCRSLGYRFVFTADPRGILKLWQLHDPSLSVHREPWRTNNVSLVAEFSSCFGVRIMCLDASFENEVLVCGDLRGNLILFPLSSDLLLGTSAASGGKISPQNYFKGAHGISTVSSISVARLSSNKIEIRSTGGDGCICYLDYGSDEEKMEFIGMKQVKELSLIQSVSSDKNSDDDLASCNYAAGFASADFIIWNLITEAKVTQISCGGWRRPHSYLLGDIPEIKNCFAYVKDEVIYIHRHWIPKTEKKMFPQNLHMQFHGREIHTLSFVSENLQVGANGKKSPYDKSSWIATGCEDGTVRLTRYSPGVENWSASKLLGEHVGGSAVKSICCASEIHVIYSVVNNIHEKINRQKADSEGKENPFLLISVGAKRVLTSWLLRNRKMDKVNETPDEQNHDRVGNDYEPSVSESSSLSFQWLSTDMPTKNSSIHGKTKEIEKMVGITRNFASMNGDAKTESNFVESRETDSKSRLEVTYEDDWRYLAVTAFLVKFSGSRLTVCFVVVACSDATLALRALILPHRLWFDVALLVPMSSPVLALQHVIVPVHLPSKEDVQIGSAYFVISGATDGSIALWDLTESVEAFMRQLSTLHLEKLIDCQKRPQTGRGSQGGRWWRTLSSARPKKKPGSNSSTLNDVEGADCNFPDHTTCGLSTKSNDKESTTVQSIDNASGPGSNTVDFGSEICEIQPIHVLKNAHKSGVNCLHVSEIRNFQNTDYGKQFSVVSGGDDQAIHCFGFDLSIPSSDPYSKIITPAVIKPITESENVKKSIYFGPKQNQYYRIRPFNHYRVSSAHSSAIKGIWTDGIWVFSTGLDQRVRCWILEEHGKLTEHAHLVISVPEPEALDARACSRNQYQIAVAGRGMQMVEFSATDNVDGGQ</sequence>
<feature type="repeat" description="WD" evidence="7">
    <location>
        <begin position="1083"/>
        <end position="1106"/>
    </location>
</feature>
<dbReference type="SMART" id="SM00320">
    <property type="entry name" value="WD40"/>
    <property type="match status" value="9"/>
</dbReference>
<accession>A0AAD9X1B5</accession>
<dbReference type="InterPro" id="IPR051973">
    <property type="entry name" value="tRNA_Anticodon_Mtase-Reg"/>
</dbReference>
<feature type="region of interest" description="Disordered" evidence="8">
    <location>
        <begin position="911"/>
        <end position="930"/>
    </location>
</feature>
<dbReference type="PROSITE" id="PS50082">
    <property type="entry name" value="WD_REPEATS_2"/>
    <property type="match status" value="3"/>
</dbReference>
<reference evidence="9" key="1">
    <citation type="journal article" date="2023" name="Plant J.">
        <title>Genome sequences and population genomics provide insights into the demographic history, inbreeding, and mutation load of two 'living fossil' tree species of Dipteronia.</title>
        <authorList>
            <person name="Feng Y."/>
            <person name="Comes H.P."/>
            <person name="Chen J."/>
            <person name="Zhu S."/>
            <person name="Lu R."/>
            <person name="Zhang X."/>
            <person name="Li P."/>
            <person name="Qiu J."/>
            <person name="Olsen K.M."/>
            <person name="Qiu Y."/>
        </authorList>
    </citation>
    <scope>NUCLEOTIDE SEQUENCE</scope>
    <source>
        <strain evidence="9">KIB01</strain>
    </source>
</reference>
<evidence type="ECO:0000256" key="2">
    <source>
        <dbReference type="ARBA" id="ARBA00022490"/>
    </source>
</evidence>
<feature type="compositionally biased region" description="Polar residues" evidence="8">
    <location>
        <begin position="1183"/>
        <end position="1195"/>
    </location>
</feature>
<comment type="subcellular location">
    <subcellularLocation>
        <location evidence="1">Cytoplasm</location>
    </subcellularLocation>
</comment>
<dbReference type="InterPro" id="IPR001680">
    <property type="entry name" value="WD40_rpt"/>
</dbReference>
<feature type="region of interest" description="Disordered" evidence="8">
    <location>
        <begin position="1123"/>
        <end position="1159"/>
    </location>
</feature>
<dbReference type="PROSITE" id="PS50294">
    <property type="entry name" value="WD_REPEATS_REGION"/>
    <property type="match status" value="1"/>
</dbReference>
<organism evidence="9 10">
    <name type="scientific">Dipteronia dyeriana</name>
    <dbReference type="NCBI Taxonomy" id="168575"/>
    <lineage>
        <taxon>Eukaryota</taxon>
        <taxon>Viridiplantae</taxon>
        <taxon>Streptophyta</taxon>
        <taxon>Embryophyta</taxon>
        <taxon>Tracheophyta</taxon>
        <taxon>Spermatophyta</taxon>
        <taxon>Magnoliopsida</taxon>
        <taxon>eudicotyledons</taxon>
        <taxon>Gunneridae</taxon>
        <taxon>Pentapetalae</taxon>
        <taxon>rosids</taxon>
        <taxon>malvids</taxon>
        <taxon>Sapindales</taxon>
        <taxon>Sapindaceae</taxon>
        <taxon>Hippocastanoideae</taxon>
        <taxon>Acereae</taxon>
        <taxon>Dipteronia</taxon>
    </lineage>
</organism>
<evidence type="ECO:0000256" key="8">
    <source>
        <dbReference type="SAM" id="MobiDB-lite"/>
    </source>
</evidence>
<evidence type="ECO:0000256" key="1">
    <source>
        <dbReference type="ARBA" id="ARBA00004496"/>
    </source>
</evidence>
<keyword evidence="4" id="KW-0819">tRNA processing</keyword>
<keyword evidence="2" id="KW-0963">Cytoplasm</keyword>
<dbReference type="PANTHER" id="PTHR14344:SF3">
    <property type="entry name" value="WD REPEAT-CONTAINING PROTEIN 6"/>
    <property type="match status" value="1"/>
</dbReference>
<evidence type="ECO:0008006" key="11">
    <source>
        <dbReference type="Google" id="ProtNLM"/>
    </source>
</evidence>
<keyword evidence="10" id="KW-1185">Reference proteome</keyword>
<comment type="similarity">
    <text evidence="6">Belongs to the WD repeat WDR6 family.</text>
</comment>
<gene>
    <name evidence="9" type="ORF">Ddye_017274</name>
</gene>
<dbReference type="PANTHER" id="PTHR14344">
    <property type="entry name" value="WD REPEAT PROTEIN"/>
    <property type="match status" value="1"/>
</dbReference>
<dbReference type="InterPro" id="IPR036322">
    <property type="entry name" value="WD40_repeat_dom_sf"/>
</dbReference>
<keyword evidence="5" id="KW-0677">Repeat</keyword>
<evidence type="ECO:0000256" key="6">
    <source>
        <dbReference type="ARBA" id="ARBA00038255"/>
    </source>
</evidence>
<keyword evidence="3 7" id="KW-0853">WD repeat</keyword>
<dbReference type="SUPFAM" id="SSF50998">
    <property type="entry name" value="Quinoprotein alcohol dehydrogenase-like"/>
    <property type="match status" value="1"/>
</dbReference>
<dbReference type="InterPro" id="IPR011047">
    <property type="entry name" value="Quinoprotein_ADH-like_sf"/>
</dbReference>
<comment type="caution">
    <text evidence="9">The sequence shown here is derived from an EMBL/GenBank/DDBJ whole genome shotgun (WGS) entry which is preliminary data.</text>
</comment>
<dbReference type="Pfam" id="PF00400">
    <property type="entry name" value="WD40"/>
    <property type="match status" value="2"/>
</dbReference>
<dbReference type="SUPFAM" id="SSF50978">
    <property type="entry name" value="WD40 repeat-like"/>
    <property type="match status" value="2"/>
</dbReference>
<evidence type="ECO:0000256" key="5">
    <source>
        <dbReference type="ARBA" id="ARBA00022737"/>
    </source>
</evidence>
<protein>
    <recommendedName>
        <fullName evidence="11">WD repeat-containing protein 6</fullName>
    </recommendedName>
</protein>
<feature type="region of interest" description="Disordered" evidence="8">
    <location>
        <begin position="1174"/>
        <end position="1195"/>
    </location>
</feature>
<feature type="repeat" description="WD" evidence="7">
    <location>
        <begin position="250"/>
        <end position="291"/>
    </location>
</feature>
<proteinExistence type="inferred from homology"/>
<dbReference type="Gene3D" id="2.130.10.10">
    <property type="entry name" value="YVTN repeat-like/Quinoprotein amine dehydrogenase"/>
    <property type="match status" value="5"/>
</dbReference>
<evidence type="ECO:0000256" key="7">
    <source>
        <dbReference type="PROSITE-ProRule" id="PRU00221"/>
    </source>
</evidence>
<dbReference type="InterPro" id="IPR015943">
    <property type="entry name" value="WD40/YVTN_repeat-like_dom_sf"/>
</dbReference>
<evidence type="ECO:0000256" key="3">
    <source>
        <dbReference type="ARBA" id="ARBA00022574"/>
    </source>
</evidence>
<evidence type="ECO:0000313" key="9">
    <source>
        <dbReference type="EMBL" id="KAK2649785.1"/>
    </source>
</evidence>
<feature type="repeat" description="WD" evidence="7">
    <location>
        <begin position="149"/>
        <end position="171"/>
    </location>
</feature>
<evidence type="ECO:0000313" key="10">
    <source>
        <dbReference type="Proteomes" id="UP001280121"/>
    </source>
</evidence>
<feature type="compositionally biased region" description="Basic and acidic residues" evidence="8">
    <location>
        <begin position="911"/>
        <end position="924"/>
    </location>
</feature>
<dbReference type="GO" id="GO:0030488">
    <property type="term" value="P:tRNA methylation"/>
    <property type="evidence" value="ECO:0007669"/>
    <property type="project" value="TreeGrafter"/>
</dbReference>